<dbReference type="InterPro" id="IPR013538">
    <property type="entry name" value="ASHA1/2-like_C"/>
</dbReference>
<dbReference type="Pfam" id="PF08327">
    <property type="entry name" value="AHSA1"/>
    <property type="match status" value="1"/>
</dbReference>
<dbReference type="CDD" id="cd08899">
    <property type="entry name" value="SRPBCC_CalC_Aha1-like_6"/>
    <property type="match status" value="1"/>
</dbReference>
<proteinExistence type="inferred from homology"/>
<reference evidence="3" key="1">
    <citation type="submission" date="2021-04" db="EMBL/GenBank/DDBJ databases">
        <title>Genome based classification of Actinospica acidithermotolerans sp. nov., an actinobacterium isolated from an Indonesian hot spring.</title>
        <authorList>
            <person name="Kusuma A.B."/>
            <person name="Putra K.E."/>
            <person name="Nafisah S."/>
            <person name="Loh J."/>
            <person name="Nouioui I."/>
            <person name="Goodfellow M."/>
        </authorList>
    </citation>
    <scope>NUCLEOTIDE SEQUENCE</scope>
    <source>
        <strain evidence="3">MGRD01-02</strain>
    </source>
</reference>
<evidence type="ECO:0000313" key="4">
    <source>
        <dbReference type="Proteomes" id="UP000676325"/>
    </source>
</evidence>
<evidence type="ECO:0000259" key="2">
    <source>
        <dbReference type="Pfam" id="PF08327"/>
    </source>
</evidence>
<dbReference type="SUPFAM" id="SSF55961">
    <property type="entry name" value="Bet v1-like"/>
    <property type="match status" value="1"/>
</dbReference>
<dbReference type="Proteomes" id="UP000676325">
    <property type="component" value="Unassembled WGS sequence"/>
</dbReference>
<comment type="similarity">
    <text evidence="1">Belongs to the AHA1 family.</text>
</comment>
<gene>
    <name evidence="3" type="ORF">KDK95_27015</name>
</gene>
<protein>
    <submittedName>
        <fullName evidence="3">SRPBCC family protein</fullName>
    </submittedName>
</protein>
<dbReference type="EMBL" id="JAGSOH010000109">
    <property type="protein sequence ID" value="MBR7829983.1"/>
    <property type="molecule type" value="Genomic_DNA"/>
</dbReference>
<dbReference type="Gene3D" id="3.30.530.20">
    <property type="match status" value="1"/>
</dbReference>
<comment type="caution">
    <text evidence="3">The sequence shown here is derived from an EMBL/GenBank/DDBJ whole genome shotgun (WGS) entry which is preliminary data.</text>
</comment>
<accession>A0A941EGI5</accession>
<dbReference type="InterPro" id="IPR023393">
    <property type="entry name" value="START-like_dom_sf"/>
</dbReference>
<evidence type="ECO:0000313" key="3">
    <source>
        <dbReference type="EMBL" id="MBR7829983.1"/>
    </source>
</evidence>
<name>A0A941EGI5_9ACTN</name>
<sequence length="177" mass="19476">MDAVRHGVLNRFGEQWTIRFQRELGHPPDRVWSALTDRGELAIWFPTGVVGDWSVGASLSFPFPDAAFPAMHGTVLQLREPRVLEYTWGPDTLLYRLEAGGTGTHLDFVVTLEELGSAARDGAGWHEALDLLETVLDGAQRWPLGQRWAELAPSYRAAFGPDASTIGPPAQWSAPEA</sequence>
<keyword evidence="4" id="KW-1185">Reference proteome</keyword>
<evidence type="ECO:0000256" key="1">
    <source>
        <dbReference type="ARBA" id="ARBA00006817"/>
    </source>
</evidence>
<feature type="domain" description="Activator of Hsp90 ATPase homologue 1/2-like C-terminal" evidence="2">
    <location>
        <begin position="26"/>
        <end position="136"/>
    </location>
</feature>
<dbReference type="AlphaFoldDB" id="A0A941EGI5"/>
<organism evidence="3 4">
    <name type="scientific">Actinospica acidithermotolerans</name>
    <dbReference type="NCBI Taxonomy" id="2828514"/>
    <lineage>
        <taxon>Bacteria</taxon>
        <taxon>Bacillati</taxon>
        <taxon>Actinomycetota</taxon>
        <taxon>Actinomycetes</taxon>
        <taxon>Catenulisporales</taxon>
        <taxon>Actinospicaceae</taxon>
        <taxon>Actinospica</taxon>
    </lineage>
</organism>
<dbReference type="RefSeq" id="WP_212521116.1">
    <property type="nucleotide sequence ID" value="NZ_JAGSOH010000109.1"/>
</dbReference>